<dbReference type="Proteomes" id="UP000509626">
    <property type="component" value="Chromosome"/>
</dbReference>
<evidence type="ECO:0000256" key="4">
    <source>
        <dbReference type="ARBA" id="ARBA00023015"/>
    </source>
</evidence>
<dbReference type="HAMAP" id="MF_00945_A">
    <property type="entry name" value="NusA_A"/>
    <property type="match status" value="1"/>
</dbReference>
<proteinExistence type="inferred from homology"/>
<dbReference type="KEGG" id="halu:HUG12_19055"/>
<dbReference type="EMBL" id="CP058579">
    <property type="protein sequence ID" value="QLG63710.1"/>
    <property type="molecule type" value="Genomic_DNA"/>
</dbReference>
<dbReference type="NCBIfam" id="TIGR01952">
    <property type="entry name" value="nusA_arch"/>
    <property type="match status" value="1"/>
</dbReference>
<dbReference type="InterPro" id="IPR010212">
    <property type="entry name" value="NusA_arc"/>
</dbReference>
<dbReference type="GO" id="GO:0006353">
    <property type="term" value="P:DNA-templated transcription termination"/>
    <property type="evidence" value="ECO:0007669"/>
    <property type="project" value="UniProtKB-UniRule"/>
</dbReference>
<dbReference type="RefSeq" id="WP_179270294.1">
    <property type="nucleotide sequence ID" value="NZ_CP058579.1"/>
</dbReference>
<name>A0A7D5LD02_9EURY</name>
<keyword evidence="3" id="KW-0694">RNA-binding</keyword>
<evidence type="ECO:0000256" key="6">
    <source>
        <dbReference type="HAMAP-Rule" id="MF_00945"/>
    </source>
</evidence>
<evidence type="ECO:0000313" key="8">
    <source>
        <dbReference type="EMBL" id="QLG63710.1"/>
    </source>
</evidence>
<keyword evidence="4 6" id="KW-0805">Transcription regulation</keyword>
<dbReference type="PANTHER" id="PTHR22648">
    <property type="entry name" value="TRANSCRIPTION TERMINATION FACTOR NUSA"/>
    <property type="match status" value="1"/>
</dbReference>
<dbReference type="Gene3D" id="3.30.300.20">
    <property type="match status" value="2"/>
</dbReference>
<evidence type="ECO:0000256" key="5">
    <source>
        <dbReference type="ARBA" id="ARBA00023163"/>
    </source>
</evidence>
<dbReference type="GO" id="GO:0031564">
    <property type="term" value="P:transcription antitermination"/>
    <property type="evidence" value="ECO:0007669"/>
    <property type="project" value="InterPro"/>
</dbReference>
<accession>A0A7D5LD02</accession>
<dbReference type="InterPro" id="IPR058582">
    <property type="entry name" value="KH_NusA_2nd"/>
</dbReference>
<dbReference type="CDD" id="cd22531">
    <property type="entry name" value="KH-II_NusA_arch_rpt2"/>
    <property type="match status" value="1"/>
</dbReference>
<dbReference type="GeneID" id="56039604"/>
<sequence>MRVELSDEARRYIGTFDELTGVGPLDCLLQDGGDRVVFLLPAGEMAEAIGPDGRTVRRVEERLDADVDLVEDADTPEAFVANALAPAAVRGVTVSTQNDTVAYVEVPERDRGVAIGSKGRTIETARTLAKRHFDVDDVQLA</sequence>
<keyword evidence="5 6" id="KW-0804">Transcription</keyword>
<dbReference type="AlphaFoldDB" id="A0A7D5LD02"/>
<dbReference type="InterPro" id="IPR015946">
    <property type="entry name" value="KH_dom-like_a/b"/>
</dbReference>
<keyword evidence="9" id="KW-1185">Reference proteome</keyword>
<protein>
    <recommendedName>
        <fullName evidence="6">Probable transcription termination protein NusA</fullName>
    </recommendedName>
</protein>
<dbReference type="GO" id="GO:0005829">
    <property type="term" value="C:cytosol"/>
    <property type="evidence" value="ECO:0007669"/>
    <property type="project" value="TreeGrafter"/>
</dbReference>
<reference evidence="8 9" key="1">
    <citation type="submission" date="2020-06" db="EMBL/GenBank/DDBJ databases">
        <title>NJ-3-1, isolated from saline soil.</title>
        <authorList>
            <person name="Cui H.L."/>
            <person name="Shi X."/>
        </authorList>
    </citation>
    <scope>NUCLEOTIDE SEQUENCE [LARGE SCALE GENOMIC DNA]</scope>
    <source>
        <strain evidence="8 9">NJ-3-1</strain>
    </source>
</reference>
<organism evidence="8 9">
    <name type="scientific">Halorarum salinum</name>
    <dbReference type="NCBI Taxonomy" id="2743089"/>
    <lineage>
        <taxon>Archaea</taxon>
        <taxon>Methanobacteriati</taxon>
        <taxon>Methanobacteriota</taxon>
        <taxon>Stenosarchaea group</taxon>
        <taxon>Halobacteria</taxon>
        <taxon>Halobacteriales</taxon>
        <taxon>Haloferacaceae</taxon>
        <taxon>Halorarum</taxon>
    </lineage>
</organism>
<gene>
    <name evidence="6" type="primary">nusA</name>
    <name evidence="8" type="ORF">HUG12_19055</name>
</gene>
<dbReference type="InterPro" id="IPR030842">
    <property type="entry name" value="TF_NusA_bacterial"/>
</dbReference>
<keyword evidence="1 6" id="KW-0806">Transcription termination</keyword>
<evidence type="ECO:0000256" key="3">
    <source>
        <dbReference type="ARBA" id="ARBA00022884"/>
    </source>
</evidence>
<dbReference type="PANTHER" id="PTHR22648:SF0">
    <property type="entry name" value="TRANSCRIPTION TERMINATION_ANTITERMINATION PROTEIN NUSA"/>
    <property type="match status" value="1"/>
</dbReference>
<comment type="function">
    <text evidence="6">Participates in transcription termination.</text>
</comment>
<evidence type="ECO:0000256" key="2">
    <source>
        <dbReference type="ARBA" id="ARBA00022490"/>
    </source>
</evidence>
<evidence type="ECO:0000259" key="7">
    <source>
        <dbReference type="Pfam" id="PF26594"/>
    </source>
</evidence>
<evidence type="ECO:0000313" key="9">
    <source>
        <dbReference type="Proteomes" id="UP000509626"/>
    </source>
</evidence>
<comment type="similarity">
    <text evidence="6">Belongs to the NusA family.</text>
</comment>
<feature type="domain" description="NusA-like second KH" evidence="7">
    <location>
        <begin position="76"/>
        <end position="138"/>
    </location>
</feature>
<keyword evidence="2 6" id="KW-0963">Cytoplasm</keyword>
<dbReference type="GO" id="GO:0003723">
    <property type="term" value="F:RNA binding"/>
    <property type="evidence" value="ECO:0007669"/>
    <property type="project" value="UniProtKB-KW"/>
</dbReference>
<evidence type="ECO:0000256" key="1">
    <source>
        <dbReference type="ARBA" id="ARBA00022472"/>
    </source>
</evidence>
<comment type="subcellular location">
    <subcellularLocation>
        <location evidence="6">Cytoplasm</location>
    </subcellularLocation>
</comment>
<dbReference type="SUPFAM" id="SSF54814">
    <property type="entry name" value="Prokaryotic type KH domain (KH-domain type II)"/>
    <property type="match status" value="2"/>
</dbReference>
<dbReference type="OrthoDB" id="4116at2157"/>
<dbReference type="Pfam" id="PF26594">
    <property type="entry name" value="KH_NusA_2nd"/>
    <property type="match status" value="1"/>
</dbReference>
<dbReference type="InterPro" id="IPR009019">
    <property type="entry name" value="KH_sf_prok-type"/>
</dbReference>